<dbReference type="OrthoDB" id="6116593at2759"/>
<dbReference type="AlphaFoldDB" id="A0A8S3UPH4"/>
<name>A0A8S3UPH4_MYTED</name>
<gene>
    <name evidence="2" type="ORF">MEDL_59253</name>
</gene>
<sequence length="1264" mass="144920">MDLVKLKSVRSGNRSAVTRLFRRLDEAKENSNFDEEEVIATLGKLVQNKQTNKLLGLHPSVEKATQIVFPRYYFSGNSTSEQFELHVFCDASPKAYGATAYLNNGTETTLVMAKSRVAPVKNLTLPQLELMATVIGTRLASHVKSTFECKNVFFWSDSCIVLHWLKSSKPLKRFIANRVREITESTNQHEWRYCPTEYNPADLLTRGIDADQYINSVIWKKGPNWLTNRTKWPEITPTSKAVLTITGENDDEEFLNNDVHTDYYGIGYIIDISKYGTFRKLIRVTAYVHRFISNCRFTKHLRKSGVLTTNDINTAVRSWILDCQKSSYSAEIKSLQDTRNKNTVKYPRIRQLGLFIDDDGLVRCNGRIHNAPISENTKFPYLIPANHPLTKLIVIDAHEHFSLADVTISRSLRQTPLGPQISSHTTVLSTDLTKRHDNKQQEVNKSPTSIASVRFYEQQVVDKSSTSSASVRFTEHQVVDKSPTSSASLRFNEQQVVDKSPTLTASVRFNDQQVVDKSPTSSNSVRFTDQQVVDKSHTPSASLRFNEQQVVDKDRYEMPRVPAEKDTSRLNEQGNVNKQTKHISDNKQSTHVSLDLNTHQGDQNEKVPVLKILQGLYQKRCHPSDEIPVEKQYGHHQDETQLPNVLLIYIKTTYVSKDEQQVPKASFDKKRRQNDHEMLVHNVPLNLNEQQYYRQDKIPVSKVLLDANTQHGHHLDEISIPNILIDSDTPPRVSKDRYTFQNEPLCLHEEEGYNKDDRPMPNIISTEEKQNEIFQYDIPVNILSEKDGQHRDPHDNKAMGIYLEGSDDQLNYSHEESQSEDVMDAIPMTTNKTKVISATEDESKENEQWNAIVTGRTEQSSFSTNDSLVHEQTETLSMSPVTMQATSGLTHYVESSEVETARKQLFGDVKSMFQGSPLMSYLVIEDRIFVNAKNKNDPEMEKIKTSIIRESKLQPTWGENLPKCFISLELEFENLIRKDINHAIGKILYFDEPGLDQHVILLPTYLIDAFKSIITDKRFCKGEKLRENLWNLMSQKGVISKIAIQDLWRKRKYRMFENRKNYLLAVMTHLDILVEPKRYDPNHNRIPADFYYVASMVQAKDDTGYLQSPSFSERNIAISFNSNDVIIPPALSFRFITYCLSIFDVKKYGETNDDMLFHRSAVFTIDPSLDIHIQCEDERIVVRLVHERTKILVMKDLASSICECLKSAIQNISHLYIQTSSEKCDVNAGYFLMNLCCSVVEDPCLLSIEEFNNIDGVGYVRNIK</sequence>
<proteinExistence type="predicted"/>
<evidence type="ECO:0000313" key="2">
    <source>
        <dbReference type="EMBL" id="CAG2247354.1"/>
    </source>
</evidence>
<evidence type="ECO:0000256" key="1">
    <source>
        <dbReference type="SAM" id="MobiDB-lite"/>
    </source>
</evidence>
<organism evidence="2 3">
    <name type="scientific">Mytilus edulis</name>
    <name type="common">Blue mussel</name>
    <dbReference type="NCBI Taxonomy" id="6550"/>
    <lineage>
        <taxon>Eukaryota</taxon>
        <taxon>Metazoa</taxon>
        <taxon>Spiralia</taxon>
        <taxon>Lophotrochozoa</taxon>
        <taxon>Mollusca</taxon>
        <taxon>Bivalvia</taxon>
        <taxon>Autobranchia</taxon>
        <taxon>Pteriomorphia</taxon>
        <taxon>Mytilida</taxon>
        <taxon>Mytiloidea</taxon>
        <taxon>Mytilidae</taxon>
        <taxon>Mytilinae</taxon>
        <taxon>Mytilus</taxon>
    </lineage>
</organism>
<protein>
    <submittedName>
        <fullName evidence="2">Uncharacterized protein</fullName>
    </submittedName>
</protein>
<dbReference type="EMBL" id="CAJPWZ010002899">
    <property type="protein sequence ID" value="CAG2247354.1"/>
    <property type="molecule type" value="Genomic_DNA"/>
</dbReference>
<dbReference type="Proteomes" id="UP000683360">
    <property type="component" value="Unassembled WGS sequence"/>
</dbReference>
<accession>A0A8S3UPH4</accession>
<dbReference type="Pfam" id="PF05380">
    <property type="entry name" value="Peptidase_A17"/>
    <property type="match status" value="1"/>
</dbReference>
<keyword evidence="3" id="KW-1185">Reference proteome</keyword>
<dbReference type="PANTHER" id="PTHR47331:SF1">
    <property type="entry name" value="GAG-LIKE PROTEIN"/>
    <property type="match status" value="1"/>
</dbReference>
<dbReference type="PANTHER" id="PTHR47331">
    <property type="entry name" value="PHD-TYPE DOMAIN-CONTAINING PROTEIN"/>
    <property type="match status" value="1"/>
</dbReference>
<evidence type="ECO:0000313" key="3">
    <source>
        <dbReference type="Proteomes" id="UP000683360"/>
    </source>
</evidence>
<feature type="compositionally biased region" description="Polar residues" evidence="1">
    <location>
        <begin position="514"/>
        <end position="531"/>
    </location>
</feature>
<dbReference type="InterPro" id="IPR008042">
    <property type="entry name" value="Retrotrans_Pao"/>
</dbReference>
<reference evidence="2" key="1">
    <citation type="submission" date="2021-03" db="EMBL/GenBank/DDBJ databases">
        <authorList>
            <person name="Bekaert M."/>
        </authorList>
    </citation>
    <scope>NUCLEOTIDE SEQUENCE</scope>
</reference>
<comment type="caution">
    <text evidence="2">The sequence shown here is derived from an EMBL/GenBank/DDBJ whole genome shotgun (WGS) entry which is preliminary data.</text>
</comment>
<feature type="region of interest" description="Disordered" evidence="1">
    <location>
        <begin position="514"/>
        <end position="540"/>
    </location>
</feature>